<dbReference type="InterPro" id="IPR003838">
    <property type="entry name" value="ABC3_permease_C"/>
</dbReference>
<feature type="transmembrane region" description="Helical" evidence="8">
    <location>
        <begin position="430"/>
        <end position="448"/>
    </location>
</feature>
<feature type="transmembrane region" description="Helical" evidence="8">
    <location>
        <begin position="460"/>
        <end position="481"/>
    </location>
</feature>
<dbReference type="GO" id="GO:0022857">
    <property type="term" value="F:transmembrane transporter activity"/>
    <property type="evidence" value="ECO:0007669"/>
    <property type="project" value="TreeGrafter"/>
</dbReference>
<evidence type="ECO:0000256" key="8">
    <source>
        <dbReference type="SAM" id="Phobius"/>
    </source>
</evidence>
<feature type="transmembrane region" description="Helical" evidence="8">
    <location>
        <begin position="794"/>
        <end position="816"/>
    </location>
</feature>
<dbReference type="PANTHER" id="PTHR30572:SF4">
    <property type="entry name" value="ABC TRANSPORTER PERMEASE YTRF"/>
    <property type="match status" value="1"/>
</dbReference>
<dbReference type="RefSeq" id="WP_077348095.1">
    <property type="nucleotide sequence ID" value="NZ_CP019607.1"/>
</dbReference>
<accession>A0A1Q2CVI6</accession>
<name>A0A1Q2CVI6_9ACTN</name>
<reference evidence="10 11" key="1">
    <citation type="journal article" date="2008" name="Int. J. Syst. Evol. Microbiol.">
        <title>Tessaracoccus flavescens sp. nov., isolated from marine sediment.</title>
        <authorList>
            <person name="Lee D.W."/>
            <person name="Lee S.D."/>
        </authorList>
    </citation>
    <scope>NUCLEOTIDE SEQUENCE [LARGE SCALE GENOMIC DNA]</scope>
    <source>
        <strain evidence="10 11">SST-39T</strain>
    </source>
</reference>
<evidence type="ECO:0000313" key="11">
    <source>
        <dbReference type="Proteomes" id="UP000188235"/>
    </source>
</evidence>
<evidence type="ECO:0000256" key="2">
    <source>
        <dbReference type="ARBA" id="ARBA00022475"/>
    </source>
</evidence>
<evidence type="ECO:0000256" key="4">
    <source>
        <dbReference type="ARBA" id="ARBA00022989"/>
    </source>
</evidence>
<feature type="transmembrane region" description="Helical" evidence="8">
    <location>
        <begin position="359"/>
        <end position="383"/>
    </location>
</feature>
<feature type="transmembrane region" description="Helical" evidence="8">
    <location>
        <begin position="836"/>
        <end position="860"/>
    </location>
</feature>
<protein>
    <recommendedName>
        <fullName evidence="9">ABC3 transporter permease C-terminal domain-containing protein</fullName>
    </recommendedName>
</protein>
<dbReference type="PANTHER" id="PTHR30572">
    <property type="entry name" value="MEMBRANE COMPONENT OF TRANSPORTER-RELATED"/>
    <property type="match status" value="1"/>
</dbReference>
<evidence type="ECO:0000259" key="9">
    <source>
        <dbReference type="Pfam" id="PF02687"/>
    </source>
</evidence>
<gene>
    <name evidence="10" type="ORF">BW733_04030</name>
</gene>
<feature type="transmembrane region" description="Helical" evidence="8">
    <location>
        <begin position="515"/>
        <end position="535"/>
    </location>
</feature>
<dbReference type="AlphaFoldDB" id="A0A1Q2CVI6"/>
<keyword evidence="4 8" id="KW-1133">Transmembrane helix</keyword>
<keyword evidence="5 8" id="KW-0472">Membrane</keyword>
<evidence type="ECO:0000256" key="7">
    <source>
        <dbReference type="SAM" id="MobiDB-lite"/>
    </source>
</evidence>
<feature type="transmembrane region" description="Helical" evidence="8">
    <location>
        <begin position="389"/>
        <end position="410"/>
    </location>
</feature>
<dbReference type="EMBL" id="CP019607">
    <property type="protein sequence ID" value="AQP50123.1"/>
    <property type="molecule type" value="Genomic_DNA"/>
</dbReference>
<keyword evidence="3 8" id="KW-0812">Transmembrane</keyword>
<sequence>MISLLARQFRASPWPTLLLAFTVAVLSLIVTAVPRLSSDLDDRQLAQRLSTLSAIQGDVAGAFTPPLTFPSEPRDPWPGIRGAAANTRDSQPEPLRSLLQPPQFIGVQPVGASWTPDESSGYYIVMAELLIDPDLRDNAELVDGAWPEIGQPDEPFQVAVLDTFAERAQLEVGSLTSNDYVVSGVYRVPDPDNSRWQHNPYGADYHENEDPNRGTELLGGMFLDPDLAAGDPSARFQSPFAITVYFELDAASVTASGVDVAELSAQLTGMQAKRYPTSTDDVLGPNQDFPFHSELGAALDQVLDQQRTTRTPVAVSAVGPIGVGIALVVLGAQLVLHRRRSSVALLSARGMSRRQLRRVVATEGAVAGLPAALVGHLVALALVPGPVPWWSRPVTVLIGLLPAAALAWVVRDDAHGTRREVASGNGRWRLVAEILIALAAAAATWRLLTSEPAAGGGVDLLGAASPVLVALLACLLVLRVYPLPLRLLSGVFQRGRGVTGFLGAARALREPAGGVVPVVTIVLGTTMAVTGAALLGTISVGTERAAWAETGSDVHVSGPKLGDETLESMRAIEGVAAVAPISQGADNAALTVGETTARVRVWLAEPDLIDAYLAGRDGSPVPGSLFDGGEPTPVVVGGPEAPTDGTGTLDQLGEVRIVSHLEQLPGVTDAAAWVLVPRDRWPGEVGRPTTTLVSLADGADAEAVVADIQALSPRARITLVDDELEALRASPTVAGLSRIFVALALGTAVLMVLAIFTAQIMTGRQRRSTAAVLRTLGLRPGQLRSLTAWELGPVVVVALLVGVAVGIGLAALMLYTVDFRSLTGGGLTPRLYLDPLGVGGVAVGLLLATALAVAVSAWLAGRTNVAEELRHGEER</sequence>
<feature type="region of interest" description="Disordered" evidence="7">
    <location>
        <begin position="67"/>
        <end position="93"/>
    </location>
</feature>
<evidence type="ECO:0000256" key="1">
    <source>
        <dbReference type="ARBA" id="ARBA00004651"/>
    </source>
</evidence>
<keyword evidence="2" id="KW-1003">Cell membrane</keyword>
<dbReference type="GO" id="GO:0005886">
    <property type="term" value="C:plasma membrane"/>
    <property type="evidence" value="ECO:0007669"/>
    <property type="project" value="UniProtKB-SubCell"/>
</dbReference>
<evidence type="ECO:0000313" key="10">
    <source>
        <dbReference type="EMBL" id="AQP50123.1"/>
    </source>
</evidence>
<proteinExistence type="inferred from homology"/>
<evidence type="ECO:0000256" key="5">
    <source>
        <dbReference type="ARBA" id="ARBA00023136"/>
    </source>
</evidence>
<dbReference type="KEGG" id="tfa:BW733_04030"/>
<feature type="transmembrane region" description="Helical" evidence="8">
    <location>
        <begin position="739"/>
        <end position="758"/>
    </location>
</feature>
<feature type="transmembrane region" description="Helical" evidence="8">
    <location>
        <begin position="313"/>
        <end position="336"/>
    </location>
</feature>
<dbReference type="Proteomes" id="UP000188235">
    <property type="component" value="Chromosome"/>
</dbReference>
<dbReference type="InterPro" id="IPR050250">
    <property type="entry name" value="Macrolide_Exporter_MacB"/>
</dbReference>
<dbReference type="OrthoDB" id="3719151at2"/>
<dbReference type="STRING" id="399497.BW733_04030"/>
<evidence type="ECO:0000256" key="3">
    <source>
        <dbReference type="ARBA" id="ARBA00022692"/>
    </source>
</evidence>
<organism evidence="10 11">
    <name type="scientific">Tessaracoccus flavescens</name>
    <dbReference type="NCBI Taxonomy" id="399497"/>
    <lineage>
        <taxon>Bacteria</taxon>
        <taxon>Bacillati</taxon>
        <taxon>Actinomycetota</taxon>
        <taxon>Actinomycetes</taxon>
        <taxon>Propionibacteriales</taxon>
        <taxon>Propionibacteriaceae</taxon>
        <taxon>Tessaracoccus</taxon>
    </lineage>
</organism>
<feature type="domain" description="ABC3 transporter permease C-terminal" evidence="9">
    <location>
        <begin position="743"/>
        <end position="864"/>
    </location>
</feature>
<evidence type="ECO:0000256" key="6">
    <source>
        <dbReference type="ARBA" id="ARBA00038076"/>
    </source>
</evidence>
<dbReference type="Pfam" id="PF02687">
    <property type="entry name" value="FtsX"/>
    <property type="match status" value="1"/>
</dbReference>
<comment type="similarity">
    <text evidence="6">Belongs to the ABC-4 integral membrane protein family.</text>
</comment>
<keyword evidence="11" id="KW-1185">Reference proteome</keyword>
<comment type="subcellular location">
    <subcellularLocation>
        <location evidence="1">Cell membrane</location>
        <topology evidence="1">Multi-pass membrane protein</topology>
    </subcellularLocation>
</comment>